<organism evidence="2 3">
    <name type="scientific">Clostridium chromiireducens</name>
    <dbReference type="NCBI Taxonomy" id="225345"/>
    <lineage>
        <taxon>Bacteria</taxon>
        <taxon>Bacillati</taxon>
        <taxon>Bacillota</taxon>
        <taxon>Clostridia</taxon>
        <taxon>Eubacteriales</taxon>
        <taxon>Clostridiaceae</taxon>
        <taxon>Clostridium</taxon>
    </lineage>
</organism>
<comment type="caution">
    <text evidence="2">The sequence shown here is derived from an EMBL/GenBank/DDBJ whole genome shotgun (WGS) entry which is preliminary data.</text>
</comment>
<accession>A0A1V4ICY6</accession>
<dbReference type="AlphaFoldDB" id="A0A1V4ICY6"/>
<keyword evidence="1" id="KW-0812">Transmembrane</keyword>
<feature type="transmembrane region" description="Helical" evidence="1">
    <location>
        <begin position="316"/>
        <end position="340"/>
    </location>
</feature>
<dbReference type="OrthoDB" id="2086240at2"/>
<dbReference type="RefSeq" id="WP_079441877.1">
    <property type="nucleotide sequence ID" value="NZ_MZGT01000085.1"/>
</dbReference>
<keyword evidence="1" id="KW-1133">Transmembrane helix</keyword>
<sequence length="559" mass="61866">MSVEKYIKENVKILGDKVFIAPDIPEKKINGAISGMAQGLNPDYVLAIVDTTIFGSAKEGCLFTGEHLYTNALGSGTDKIQLSSISKAEYICTEVQKDNGKIEEKKEVIIHFKNGESKNITANIRYISCEKFAELINGIVEQAQDESDFVSTSQTCPLSMMDIGVKKAYIKLVCNFTFSDDNEIDAEEYAEIISLIVRIEMAAEDRLEIRGYMTDHNNVENNEELLAYLAKSVDEGSYDVVKKSLLKDIIYISRKKNREQSWKENQFIVKLHNDLEVDEEQVEYIVEAIKNDEEILAQRKNDTEITKSMKDLASKATAVGVPLAAIYLSGSVMGVSAAGITSGLASLGMGGVLGFSSMFTGIGVAVLLGVGTYKGVKKITGLSDLENNKQREMMLQAIIRNSQRSLNYLIEDVNEITRRLQIEIERGLESEAKIKKISAMISMLTKGAQVTSDKIQYAETEKIISKLPEKLDLTRVTELTEGATKEKIRELILSCYIKKETTNEDGTTSDYMVLDDTIPCNKLQELHDSFEGIGYFNAGDAAMASVKGAAKNFMKSIMG</sequence>
<protein>
    <recommendedName>
        <fullName evidence="4">ENT domain-containing protein</fullName>
    </recommendedName>
</protein>
<proteinExistence type="predicted"/>
<feature type="transmembrane region" description="Helical" evidence="1">
    <location>
        <begin position="352"/>
        <end position="373"/>
    </location>
</feature>
<dbReference type="EMBL" id="MZGT01000085">
    <property type="protein sequence ID" value="OPJ57789.1"/>
    <property type="molecule type" value="Genomic_DNA"/>
</dbReference>
<gene>
    <name evidence="2" type="ORF">CLCHR_42410</name>
</gene>
<evidence type="ECO:0000313" key="3">
    <source>
        <dbReference type="Proteomes" id="UP000191056"/>
    </source>
</evidence>
<evidence type="ECO:0000313" key="2">
    <source>
        <dbReference type="EMBL" id="OPJ57789.1"/>
    </source>
</evidence>
<dbReference type="Proteomes" id="UP000191056">
    <property type="component" value="Unassembled WGS sequence"/>
</dbReference>
<keyword evidence="1" id="KW-0472">Membrane</keyword>
<keyword evidence="3" id="KW-1185">Reference proteome</keyword>
<name>A0A1V4ICY6_9CLOT</name>
<evidence type="ECO:0008006" key="4">
    <source>
        <dbReference type="Google" id="ProtNLM"/>
    </source>
</evidence>
<evidence type="ECO:0000256" key="1">
    <source>
        <dbReference type="SAM" id="Phobius"/>
    </source>
</evidence>
<dbReference type="STRING" id="225345.CLCHR_42410"/>
<reference evidence="2 3" key="1">
    <citation type="submission" date="2017-03" db="EMBL/GenBank/DDBJ databases">
        <title>Genome sequence of Clostridium chromiireducens DSM 23318.</title>
        <authorList>
            <person name="Poehlein A."/>
            <person name="Daniel R."/>
        </authorList>
    </citation>
    <scope>NUCLEOTIDE SEQUENCE [LARGE SCALE GENOMIC DNA]</scope>
    <source>
        <strain evidence="2 3">DSM 23318</strain>
    </source>
</reference>